<dbReference type="PANTHER" id="PTHR35793:SF2">
    <property type="entry name" value="INNER MEMBRANE PROTEIN YJIG"/>
    <property type="match status" value="1"/>
</dbReference>
<feature type="transmembrane region" description="Helical" evidence="1">
    <location>
        <begin position="389"/>
        <end position="408"/>
    </location>
</feature>
<feature type="domain" description="Nucleoside transporter/FeoB GTPase Gate" evidence="2">
    <location>
        <begin position="276"/>
        <end position="380"/>
    </location>
</feature>
<gene>
    <name evidence="3" type="ORF">H9928_09670</name>
</gene>
<keyword evidence="1" id="KW-0472">Membrane</keyword>
<dbReference type="Proteomes" id="UP000784286">
    <property type="component" value="Unassembled WGS sequence"/>
</dbReference>
<feature type="domain" description="Nucleoside transporter/FeoB GTPase Gate" evidence="2">
    <location>
        <begin position="51"/>
        <end position="158"/>
    </location>
</feature>
<dbReference type="AlphaFoldDB" id="A0A948X317"/>
<dbReference type="Pfam" id="PF07670">
    <property type="entry name" value="Gate"/>
    <property type="match status" value="2"/>
</dbReference>
<dbReference type="InterPro" id="IPR011642">
    <property type="entry name" value="Gate_dom"/>
</dbReference>
<keyword evidence="1" id="KW-1133">Transmembrane helix</keyword>
<accession>A0A948X317</accession>
<feature type="transmembrane region" description="Helical" evidence="1">
    <location>
        <begin position="238"/>
        <end position="255"/>
    </location>
</feature>
<feature type="transmembrane region" description="Helical" evidence="1">
    <location>
        <begin position="140"/>
        <end position="161"/>
    </location>
</feature>
<feature type="transmembrane region" description="Helical" evidence="1">
    <location>
        <begin position="275"/>
        <end position="293"/>
    </location>
</feature>
<feature type="transmembrane region" description="Helical" evidence="1">
    <location>
        <begin position="45"/>
        <end position="62"/>
    </location>
</feature>
<sequence>MVLNYIWIAFFALAFIVAAVRLIFFGDTEIFPAVINSTFESSKTAFEISIGLTGVLSLWLGIMKIGEKGGVVNVLSRVLSPLFCKLFPDIPKGHPVTGSIFMNLAANMLGLDNAATPLGLKAMEGLQELNPKKDTASNPMIMFLVLNTSGLTLIPISIMVYRAQLGAAQPTDVFVPILLATFFSTLAGIIAVSIYQKINLLNRTILLFLGGASLFIACLIFFFSTLSREQINTWSTTIANVLLFTIIISFIWAGARKKVNVYDAFVEGAKEGFTTAIRIIPYLVAILVAIGVFRASGCMDYLIQGIARLAELCGIDSQFVGALPTALMKPLSGSGARGLMVDAMSTYGADSFVGRLSCIFQGSTDTTFYILAVYFGSVGISRMRHSIPCGLLADLAGVIASIFICYLFF</sequence>
<feature type="transmembrane region" description="Helical" evidence="1">
    <location>
        <begin position="207"/>
        <end position="226"/>
    </location>
</feature>
<comment type="caution">
    <text evidence="3">The sequence shown here is derived from an EMBL/GenBank/DDBJ whole genome shotgun (WGS) entry which is preliminary data.</text>
</comment>
<reference evidence="3" key="2">
    <citation type="submission" date="2021-04" db="EMBL/GenBank/DDBJ databases">
        <authorList>
            <person name="Gilroy R."/>
        </authorList>
    </citation>
    <scope>NUCLEOTIDE SEQUENCE</scope>
    <source>
        <strain evidence="3">8470</strain>
    </source>
</reference>
<proteinExistence type="predicted"/>
<reference evidence="3" key="1">
    <citation type="journal article" date="2021" name="PeerJ">
        <title>Extensive microbial diversity within the chicken gut microbiome revealed by metagenomics and culture.</title>
        <authorList>
            <person name="Gilroy R."/>
            <person name="Ravi A."/>
            <person name="Getino M."/>
            <person name="Pursley I."/>
            <person name="Horton D.L."/>
            <person name="Alikhan N.F."/>
            <person name="Baker D."/>
            <person name="Gharbi K."/>
            <person name="Hall N."/>
            <person name="Watson M."/>
            <person name="Adriaenssens E.M."/>
            <person name="Foster-Nyarko E."/>
            <person name="Jarju S."/>
            <person name="Secka A."/>
            <person name="Antonio M."/>
            <person name="Oren A."/>
            <person name="Chaudhuri R.R."/>
            <person name="La Ragione R."/>
            <person name="Hildebrand F."/>
            <person name="Pallen M.J."/>
        </authorList>
    </citation>
    <scope>NUCLEOTIDE SEQUENCE</scope>
    <source>
        <strain evidence="3">8470</strain>
    </source>
</reference>
<evidence type="ECO:0000313" key="4">
    <source>
        <dbReference type="Proteomes" id="UP000784286"/>
    </source>
</evidence>
<evidence type="ECO:0000256" key="1">
    <source>
        <dbReference type="SAM" id="Phobius"/>
    </source>
</evidence>
<dbReference type="PANTHER" id="PTHR35793">
    <property type="entry name" value="INNER MEMBRANE PROTEIN YJIG"/>
    <property type="match status" value="1"/>
</dbReference>
<evidence type="ECO:0000313" key="3">
    <source>
        <dbReference type="EMBL" id="MBU3856800.1"/>
    </source>
</evidence>
<dbReference type="InterPro" id="IPR052549">
    <property type="entry name" value="SpmB"/>
</dbReference>
<feature type="transmembrane region" description="Helical" evidence="1">
    <location>
        <begin position="173"/>
        <end position="195"/>
    </location>
</feature>
<name>A0A948X317_9BACT</name>
<dbReference type="GO" id="GO:0005886">
    <property type="term" value="C:plasma membrane"/>
    <property type="evidence" value="ECO:0007669"/>
    <property type="project" value="TreeGrafter"/>
</dbReference>
<feature type="transmembrane region" description="Helical" evidence="1">
    <location>
        <begin position="6"/>
        <end position="24"/>
    </location>
</feature>
<dbReference type="PIRSF" id="PIRSF036542">
    <property type="entry name" value="SpmA_SpmB"/>
    <property type="match status" value="1"/>
</dbReference>
<organism evidence="3 4">
    <name type="scientific">Candidatus Phocaeicola excrementipullorum</name>
    <dbReference type="NCBI Taxonomy" id="2838731"/>
    <lineage>
        <taxon>Bacteria</taxon>
        <taxon>Pseudomonadati</taxon>
        <taxon>Bacteroidota</taxon>
        <taxon>Bacteroidia</taxon>
        <taxon>Bacteroidales</taxon>
        <taxon>Bacteroidaceae</taxon>
        <taxon>Phocaeicola</taxon>
    </lineage>
</organism>
<dbReference type="EMBL" id="JAHLFJ010000083">
    <property type="protein sequence ID" value="MBU3856800.1"/>
    <property type="molecule type" value="Genomic_DNA"/>
</dbReference>
<dbReference type="InterPro" id="IPR011415">
    <property type="entry name" value="SpmA_SpmB"/>
</dbReference>
<protein>
    <submittedName>
        <fullName evidence="3">Spore maturation protein</fullName>
    </submittedName>
</protein>
<keyword evidence="1" id="KW-0812">Transmembrane</keyword>
<evidence type="ECO:0000259" key="2">
    <source>
        <dbReference type="Pfam" id="PF07670"/>
    </source>
</evidence>